<accession>M1NCL9</accession>
<evidence type="ECO:0000256" key="4">
    <source>
        <dbReference type="ARBA" id="ARBA00022475"/>
    </source>
</evidence>
<comment type="subcellular location">
    <subcellularLocation>
        <location evidence="2">Cell membrane</location>
        <topology evidence="2">Multi-pass membrane protein</topology>
    </subcellularLocation>
</comment>
<evidence type="ECO:0000256" key="7">
    <source>
        <dbReference type="ARBA" id="ARBA00022989"/>
    </source>
</evidence>
<dbReference type="Pfam" id="PF00512">
    <property type="entry name" value="HisKA"/>
    <property type="match status" value="1"/>
</dbReference>
<keyword evidence="12" id="KW-0808">Transferase</keyword>
<dbReference type="PRINTS" id="PR00344">
    <property type="entry name" value="BCTRLSENSOR"/>
</dbReference>
<dbReference type="EMBL" id="CP003985">
    <property type="protein sequence ID" value="AGF77479.1"/>
    <property type="molecule type" value="Genomic_DNA"/>
</dbReference>
<keyword evidence="9" id="KW-0175">Coiled coil</keyword>
<reference evidence="13" key="1">
    <citation type="journal article" date="2013" name="Stand. Genomic Sci.">
        <title>Complete genome sequence of Desulfocapsa sulfexigens, a marine deltaproteobacterium specialized in disproportionating inorganic sulfur compounds.</title>
        <authorList>
            <person name="Finster K.W."/>
            <person name="Kjeldsen K.U."/>
            <person name="Kube M."/>
            <person name="Reinhardt R."/>
            <person name="Mussmann M."/>
            <person name="Amann R."/>
            <person name="Schreiber L."/>
        </authorList>
    </citation>
    <scope>NUCLEOTIDE SEQUENCE [LARGE SCALE GENOMIC DNA]</scope>
    <source>
        <strain evidence="13">DSM 10523 / SB164P1</strain>
    </source>
</reference>
<protein>
    <recommendedName>
        <fullName evidence="3">histidine kinase</fullName>
        <ecNumber evidence="3">2.7.13.3</ecNumber>
    </recommendedName>
</protein>
<dbReference type="OrthoDB" id="9761263at2"/>
<dbReference type="Pfam" id="PF02518">
    <property type="entry name" value="HATPase_c"/>
    <property type="match status" value="1"/>
</dbReference>
<dbReference type="Pfam" id="PF14827">
    <property type="entry name" value="dCache_3"/>
    <property type="match status" value="1"/>
</dbReference>
<comment type="catalytic activity">
    <reaction evidence="1">
        <text>ATP + protein L-histidine = ADP + protein N-phospho-L-histidine.</text>
        <dbReference type="EC" id="2.7.13.3"/>
    </reaction>
</comment>
<dbReference type="RefSeq" id="WP_015403175.1">
    <property type="nucleotide sequence ID" value="NC_020304.1"/>
</dbReference>
<dbReference type="InterPro" id="IPR004358">
    <property type="entry name" value="Sig_transdc_His_kin-like_C"/>
</dbReference>
<keyword evidence="7" id="KW-0472">Membrane</keyword>
<dbReference type="Gene3D" id="3.30.565.10">
    <property type="entry name" value="Histidine kinase-like ATPase, C-terminal domain"/>
    <property type="match status" value="1"/>
</dbReference>
<dbReference type="PROSITE" id="PS50110">
    <property type="entry name" value="RESPONSE_REGULATORY"/>
    <property type="match status" value="1"/>
</dbReference>
<evidence type="ECO:0000256" key="5">
    <source>
        <dbReference type="ARBA" id="ARBA00022553"/>
    </source>
</evidence>
<proteinExistence type="predicted"/>
<evidence type="ECO:0000256" key="8">
    <source>
        <dbReference type="PROSITE-ProRule" id="PRU00169"/>
    </source>
</evidence>
<dbReference type="InterPro" id="IPR003594">
    <property type="entry name" value="HATPase_dom"/>
</dbReference>
<dbReference type="SUPFAM" id="SSF52172">
    <property type="entry name" value="CheY-like"/>
    <property type="match status" value="1"/>
</dbReference>
<keyword evidence="13" id="KW-1185">Reference proteome</keyword>
<keyword evidence="6" id="KW-0812">Transmembrane</keyword>
<evidence type="ECO:0000259" key="10">
    <source>
        <dbReference type="PROSITE" id="PS50109"/>
    </source>
</evidence>
<dbReference type="Gene3D" id="1.10.287.130">
    <property type="match status" value="1"/>
</dbReference>
<dbReference type="EC" id="2.7.13.3" evidence="3"/>
<evidence type="ECO:0000256" key="2">
    <source>
        <dbReference type="ARBA" id="ARBA00004651"/>
    </source>
</evidence>
<feature type="domain" description="Response regulatory" evidence="11">
    <location>
        <begin position="624"/>
        <end position="740"/>
    </location>
</feature>
<sequence>MNIRTKAIILVLFLITCMTGAYLSISIKHQHQDLENKILTKKKSALFLAEMLQEQAFSNYRTRIVSLATTKQRVIEAFAKRDRVSLQQSVAGFYNVLKKENPHFRNMQFNLPDGTAFLRMHFSEFHGDDLSNVRPILNHVHRVQEQTSGYEIGRSGLFYRVVHPMFYQGKYIGSIGFGIKFEQLLELLQKQISPHLALVTSTSNWQKVTHFDSPVIQHGPNVIISHNGELFSALPPLSNTGTEDERIRFNERDFLVFSNITLNTYKTEPLAKIFVALDITDDLKSLNRFITQIVLLTLSLLTLTALILHFSFDKLLNTIINLNSSLAQANEELEERVLERTAELAESNLALKKEMEERQRIESDLRQMEKMQAIGTLASGIAHDFNNILTAILGYTQLTMQKLPPDRDDLSLHLGKVEKAGMRAKDLVAQILAFSRQVEHKSKVIRLHPVILEALKLLRATIPANINIVQNIDTECCPTLADPSQIHQVMMNLCINAYHAMLDDGGQLIVSLSQTEMTEENCLLNAVPGSYLKLEVSDTGCGMENKILERIFEPYFTTKDTGNGTGLGLAVVHGIVTNANGHIMAQSTFGQGTTFTLLFPCYLEDDIDKEQVTNDRVAMGKGEHLLVVEDEKEVMLYWEILLEEMGYQVTIMEDSTAAYQWLTEHVTDIDAVITDMSMPKMTGLELSKKIKEIAPSMPIALCSGFSNSELQKKVAAYGIESFIKKPLNKIHLSHTLRSLLS</sequence>
<dbReference type="InterPro" id="IPR036890">
    <property type="entry name" value="HATPase_C_sf"/>
</dbReference>
<evidence type="ECO:0000313" key="12">
    <source>
        <dbReference type="EMBL" id="AGF77479.1"/>
    </source>
</evidence>
<dbReference type="InterPro" id="IPR029150">
    <property type="entry name" value="dCache_3"/>
</dbReference>
<dbReference type="PATRIC" id="fig|1167006.5.peg.1016"/>
<keyword evidence="5 8" id="KW-0597">Phosphoprotein</keyword>
<keyword evidence="12" id="KW-0418">Kinase</keyword>
<dbReference type="CDD" id="cd00082">
    <property type="entry name" value="HisKA"/>
    <property type="match status" value="1"/>
</dbReference>
<dbReference type="InterPro" id="IPR001789">
    <property type="entry name" value="Sig_transdc_resp-reg_receiver"/>
</dbReference>
<evidence type="ECO:0000256" key="9">
    <source>
        <dbReference type="SAM" id="Coils"/>
    </source>
</evidence>
<feature type="domain" description="Histidine kinase" evidence="10">
    <location>
        <begin position="380"/>
        <end position="603"/>
    </location>
</feature>
<evidence type="ECO:0000256" key="1">
    <source>
        <dbReference type="ARBA" id="ARBA00000085"/>
    </source>
</evidence>
<keyword evidence="4" id="KW-1003">Cell membrane</keyword>
<dbReference type="KEGG" id="dsf:UWK_00905"/>
<name>M1NCL9_DESSD</name>
<feature type="modified residue" description="4-aspartylphosphate" evidence="8">
    <location>
        <position position="675"/>
    </location>
</feature>
<keyword evidence="7" id="KW-1133">Transmembrane helix</keyword>
<dbReference type="InterPro" id="IPR036097">
    <property type="entry name" value="HisK_dim/P_sf"/>
</dbReference>
<dbReference type="Gene3D" id="3.40.50.2300">
    <property type="match status" value="1"/>
</dbReference>
<organism evidence="12 13">
    <name type="scientific">Desulfocapsa sulfexigens (strain DSM 10523 / SB164P1)</name>
    <dbReference type="NCBI Taxonomy" id="1167006"/>
    <lineage>
        <taxon>Bacteria</taxon>
        <taxon>Pseudomonadati</taxon>
        <taxon>Thermodesulfobacteriota</taxon>
        <taxon>Desulfobulbia</taxon>
        <taxon>Desulfobulbales</taxon>
        <taxon>Desulfocapsaceae</taxon>
        <taxon>Desulfocapsa</taxon>
    </lineage>
</organism>
<dbReference type="GO" id="GO:0005886">
    <property type="term" value="C:plasma membrane"/>
    <property type="evidence" value="ECO:0007669"/>
    <property type="project" value="UniProtKB-SubCell"/>
</dbReference>
<gene>
    <name evidence="12" type="ordered locus">UWK_00905</name>
</gene>
<dbReference type="Pfam" id="PF00072">
    <property type="entry name" value="Response_reg"/>
    <property type="match status" value="1"/>
</dbReference>
<dbReference type="InterPro" id="IPR005467">
    <property type="entry name" value="His_kinase_dom"/>
</dbReference>
<feature type="coiled-coil region" evidence="9">
    <location>
        <begin position="312"/>
        <end position="371"/>
    </location>
</feature>
<dbReference type="SMART" id="SM00387">
    <property type="entry name" value="HATPase_c"/>
    <property type="match status" value="1"/>
</dbReference>
<dbReference type="HOGENOM" id="CLU_000445_114_51_7"/>
<dbReference type="PANTHER" id="PTHR43065:SF42">
    <property type="entry name" value="TWO-COMPONENT SENSOR PPRA"/>
    <property type="match status" value="1"/>
</dbReference>
<dbReference type="GO" id="GO:0000155">
    <property type="term" value="F:phosphorelay sensor kinase activity"/>
    <property type="evidence" value="ECO:0007669"/>
    <property type="project" value="InterPro"/>
</dbReference>
<dbReference type="Proteomes" id="UP000011721">
    <property type="component" value="Chromosome"/>
</dbReference>
<evidence type="ECO:0000256" key="6">
    <source>
        <dbReference type="ARBA" id="ARBA00022692"/>
    </source>
</evidence>
<dbReference type="PROSITE" id="PS50109">
    <property type="entry name" value="HIS_KIN"/>
    <property type="match status" value="1"/>
</dbReference>
<dbReference type="InterPro" id="IPR029151">
    <property type="entry name" value="Sensor-like_sf"/>
</dbReference>
<dbReference type="AlphaFoldDB" id="M1NCL9"/>
<dbReference type="eggNOG" id="COG2204">
    <property type="taxonomic scope" value="Bacteria"/>
</dbReference>
<evidence type="ECO:0000259" key="11">
    <source>
        <dbReference type="PROSITE" id="PS50110"/>
    </source>
</evidence>
<dbReference type="STRING" id="1167006.UWK_00905"/>
<dbReference type="SUPFAM" id="SSF55874">
    <property type="entry name" value="ATPase domain of HSP90 chaperone/DNA topoisomerase II/histidine kinase"/>
    <property type="match status" value="1"/>
</dbReference>
<evidence type="ECO:0000313" key="13">
    <source>
        <dbReference type="Proteomes" id="UP000011721"/>
    </source>
</evidence>
<evidence type="ECO:0000256" key="3">
    <source>
        <dbReference type="ARBA" id="ARBA00012438"/>
    </source>
</evidence>
<dbReference type="PANTHER" id="PTHR43065">
    <property type="entry name" value="SENSOR HISTIDINE KINASE"/>
    <property type="match status" value="1"/>
</dbReference>
<dbReference type="CDD" id="cd00156">
    <property type="entry name" value="REC"/>
    <property type="match status" value="1"/>
</dbReference>
<dbReference type="SUPFAM" id="SSF103190">
    <property type="entry name" value="Sensory domain-like"/>
    <property type="match status" value="1"/>
</dbReference>
<dbReference type="SMART" id="SM00388">
    <property type="entry name" value="HisKA"/>
    <property type="match status" value="1"/>
</dbReference>
<dbReference type="eggNOG" id="COG4191">
    <property type="taxonomic scope" value="Bacteria"/>
</dbReference>
<dbReference type="InterPro" id="IPR011006">
    <property type="entry name" value="CheY-like_superfamily"/>
</dbReference>
<dbReference type="InterPro" id="IPR003661">
    <property type="entry name" value="HisK_dim/P_dom"/>
</dbReference>
<dbReference type="SMART" id="SM00448">
    <property type="entry name" value="REC"/>
    <property type="match status" value="1"/>
</dbReference>
<dbReference type="SUPFAM" id="SSF47384">
    <property type="entry name" value="Homodimeric domain of signal transducing histidine kinase"/>
    <property type="match status" value="1"/>
</dbReference>